<dbReference type="STRING" id="326424.FRAAL2757"/>
<protein>
    <submittedName>
        <fullName evidence="1">Uncharacterized protein</fullName>
    </submittedName>
</protein>
<dbReference type="EMBL" id="CT573213">
    <property type="protein sequence ID" value="CAJ61401.1"/>
    <property type="molecule type" value="Genomic_DNA"/>
</dbReference>
<organism evidence="1 2">
    <name type="scientific">Frankia alni (strain DSM 45986 / CECT 9034 / ACN14a)</name>
    <dbReference type="NCBI Taxonomy" id="326424"/>
    <lineage>
        <taxon>Bacteria</taxon>
        <taxon>Bacillati</taxon>
        <taxon>Actinomycetota</taxon>
        <taxon>Actinomycetes</taxon>
        <taxon>Frankiales</taxon>
        <taxon>Frankiaceae</taxon>
        <taxon>Frankia</taxon>
    </lineage>
</organism>
<accession>Q0RM51</accession>
<dbReference type="HOGENOM" id="CLU_1728696_0_0_11"/>
<name>Q0RM51_FRAAA</name>
<keyword evidence="2" id="KW-1185">Reference proteome</keyword>
<proteinExistence type="predicted"/>
<dbReference type="KEGG" id="fal:FRAAL2757"/>
<sequence length="151" mass="16906">MLYRLANVNKERGRGTMNLKKIIKSAGDPRCPVCFAQAPRGRAGRFRPHQIHGETCGGQGFTPRRLAAMERVLTPEAASWNTARRVRKVVTRRTFVIGYNVRQDWIAWHPSRPEWAVVVRENHKLCAAAHLPDIEAAKALANAWAGRADGS</sequence>
<evidence type="ECO:0000313" key="1">
    <source>
        <dbReference type="EMBL" id="CAJ61401.1"/>
    </source>
</evidence>
<dbReference type="AlphaFoldDB" id="Q0RM51"/>
<gene>
    <name evidence="1" type="ordered locus">FRAAL2757</name>
</gene>
<evidence type="ECO:0000313" key="2">
    <source>
        <dbReference type="Proteomes" id="UP000000657"/>
    </source>
</evidence>
<reference evidence="1 2" key="1">
    <citation type="journal article" date="2007" name="Genome Res.">
        <title>Genome characteristics of facultatively symbiotic Frankia sp. strains reflect host range and host plant biogeography.</title>
        <authorList>
            <person name="Normand P."/>
            <person name="Lapierre P."/>
            <person name="Tisa L.S."/>
            <person name="Gogarten J.P."/>
            <person name="Alloisio N."/>
            <person name="Bagnarol E."/>
            <person name="Bassi C.A."/>
            <person name="Berry A.M."/>
            <person name="Bickhart D.M."/>
            <person name="Choisne N."/>
            <person name="Couloux A."/>
            <person name="Cournoyer B."/>
            <person name="Cruveiller S."/>
            <person name="Daubin V."/>
            <person name="Demange N."/>
            <person name="Francino M.P."/>
            <person name="Goltsman E."/>
            <person name="Huang Y."/>
            <person name="Kopp O.R."/>
            <person name="Labarre L."/>
            <person name="Lapidus A."/>
            <person name="Lavire C."/>
            <person name="Marechal J."/>
            <person name="Martinez M."/>
            <person name="Mastronunzio J.E."/>
            <person name="Mullin B.C."/>
            <person name="Niemann J."/>
            <person name="Pujic P."/>
            <person name="Rawnsley T."/>
            <person name="Rouy Z."/>
            <person name="Schenowitz C."/>
            <person name="Sellstedt A."/>
            <person name="Tavares F."/>
            <person name="Tomkins J.P."/>
            <person name="Vallenet D."/>
            <person name="Valverde C."/>
            <person name="Wall L.G."/>
            <person name="Wang Y."/>
            <person name="Medigue C."/>
            <person name="Benson D.R."/>
        </authorList>
    </citation>
    <scope>NUCLEOTIDE SEQUENCE [LARGE SCALE GENOMIC DNA]</scope>
    <source>
        <strain evidence="2">DSM 45986 / CECT 9034 / ACN14a</strain>
    </source>
</reference>
<dbReference type="Proteomes" id="UP000000657">
    <property type="component" value="Chromosome"/>
</dbReference>